<dbReference type="InterPro" id="IPR015943">
    <property type="entry name" value="WD40/YVTN_repeat-like_dom_sf"/>
</dbReference>
<evidence type="ECO:0000313" key="2">
    <source>
        <dbReference type="Proteomes" id="UP000265715"/>
    </source>
</evidence>
<name>A0A399DWA1_9DEIN</name>
<dbReference type="Proteomes" id="UP000265715">
    <property type="component" value="Unassembled WGS sequence"/>
</dbReference>
<comment type="caution">
    <text evidence="1">The sequence shown here is derived from an EMBL/GenBank/DDBJ whole genome shotgun (WGS) entry which is preliminary data.</text>
</comment>
<organism evidence="1 2">
    <name type="scientific">Calidithermus terrae</name>
    <dbReference type="NCBI Taxonomy" id="1408545"/>
    <lineage>
        <taxon>Bacteria</taxon>
        <taxon>Thermotogati</taxon>
        <taxon>Deinococcota</taxon>
        <taxon>Deinococci</taxon>
        <taxon>Thermales</taxon>
        <taxon>Thermaceae</taxon>
        <taxon>Calidithermus</taxon>
    </lineage>
</organism>
<dbReference type="AlphaFoldDB" id="A0A399DWA1"/>
<protein>
    <recommendedName>
        <fullName evidence="3">Beta-propeller repeat protein</fullName>
    </recommendedName>
</protein>
<evidence type="ECO:0000313" key="1">
    <source>
        <dbReference type="EMBL" id="RIH75869.1"/>
    </source>
</evidence>
<sequence length="400" mass="41461">MDLAPDCTVVVGGRFEGTDFGQAPAVVAGGTGGAVLRLDPRGQKVLKVVRLGTVVSDLEVRRDTGAVAVASDAGVAVLEPGLGAAAWAVGDQGPASRVAVAGDGTVAALFGKTLRVYDASGALLFSKAFGDAAVNDVAVDAVSRRVFVTGFKQDDGYTCGQLQIAWVRAFDYRGAPAWKAYDWDKTQAGDAGLCADTRGMRVAMGRDGYLYFAGESAGGNFIYSRDPQDFAEPAANVKRGPYHDAYNTASNHITYYTRLEPATGAQLLGQVLLARLGSGKGNTIRPLALAADEAGRVYVGGIAACCIAARDALSLNGRTLPPYAGDDAWVLVTSPDFRADLLWMVWNAGGKGEVRGLAAAGGAAALAAVVRLNPFHTHRALQEAGPGGYASVWPGWPPAP</sequence>
<dbReference type="Gene3D" id="2.130.10.10">
    <property type="entry name" value="YVTN repeat-like/Quinoprotein amine dehydrogenase"/>
    <property type="match status" value="1"/>
</dbReference>
<evidence type="ECO:0008006" key="3">
    <source>
        <dbReference type="Google" id="ProtNLM"/>
    </source>
</evidence>
<accession>A0A399DWA1</accession>
<reference evidence="1 2" key="1">
    <citation type="submission" date="2018-08" db="EMBL/GenBank/DDBJ databases">
        <title>Meiothermus terrae DSM 26712 genome sequencing project.</title>
        <authorList>
            <person name="Da Costa M.S."/>
            <person name="Albuquerque L."/>
            <person name="Raposo P."/>
            <person name="Froufe H.J.C."/>
            <person name="Barroso C.S."/>
            <person name="Egas C."/>
        </authorList>
    </citation>
    <scope>NUCLEOTIDE SEQUENCE [LARGE SCALE GENOMIC DNA]</scope>
    <source>
        <strain evidence="1 2">DSM 26712</strain>
    </source>
</reference>
<dbReference type="SUPFAM" id="SSF63829">
    <property type="entry name" value="Calcium-dependent phosphotriesterase"/>
    <property type="match status" value="1"/>
</dbReference>
<keyword evidence="2" id="KW-1185">Reference proteome</keyword>
<proteinExistence type="predicted"/>
<dbReference type="EMBL" id="QXDL01000341">
    <property type="protein sequence ID" value="RIH75869.1"/>
    <property type="molecule type" value="Genomic_DNA"/>
</dbReference>
<gene>
    <name evidence="1" type="ORF">Mterra_03935</name>
</gene>